<keyword evidence="1" id="KW-0472">Membrane</keyword>
<keyword evidence="1" id="KW-1133">Transmembrane helix</keyword>
<feature type="transmembrane region" description="Helical" evidence="1">
    <location>
        <begin position="177"/>
        <end position="198"/>
    </location>
</feature>
<dbReference type="PANTHER" id="PTHR32309">
    <property type="entry name" value="TYROSINE-PROTEIN KINASE"/>
    <property type="match status" value="1"/>
</dbReference>
<comment type="caution">
    <text evidence="2">The sequence shown here is derived from an EMBL/GenBank/DDBJ whole genome shotgun (WGS) entry which is preliminary data.</text>
</comment>
<evidence type="ECO:0008006" key="4">
    <source>
        <dbReference type="Google" id="ProtNLM"/>
    </source>
</evidence>
<feature type="transmembrane region" description="Helical" evidence="1">
    <location>
        <begin position="12"/>
        <end position="34"/>
    </location>
</feature>
<reference evidence="2 3" key="1">
    <citation type="journal article" date="2015" name="Nature">
        <title>rRNA introns, odd ribosomes, and small enigmatic genomes across a large radiation of phyla.</title>
        <authorList>
            <person name="Brown C.T."/>
            <person name="Hug L.A."/>
            <person name="Thomas B.C."/>
            <person name="Sharon I."/>
            <person name="Castelle C.J."/>
            <person name="Singh A."/>
            <person name="Wilkins M.J."/>
            <person name="Williams K.H."/>
            <person name="Banfield J.F."/>
        </authorList>
    </citation>
    <scope>NUCLEOTIDE SEQUENCE [LARGE SCALE GENOMIC DNA]</scope>
</reference>
<gene>
    <name evidence="2" type="ORF">UU48_C0002G0149</name>
</gene>
<organism evidence="2 3">
    <name type="scientific">Candidatus Uhrbacteria bacterium GW2011_GWF2_41_16</name>
    <dbReference type="NCBI Taxonomy" id="1618997"/>
    <lineage>
        <taxon>Bacteria</taxon>
        <taxon>Candidatus Uhriibacteriota</taxon>
    </lineage>
</organism>
<dbReference type="EMBL" id="LCAU01000002">
    <property type="protein sequence ID" value="KKR98614.1"/>
    <property type="molecule type" value="Genomic_DNA"/>
</dbReference>
<dbReference type="InterPro" id="IPR050445">
    <property type="entry name" value="Bact_polysacc_biosynth/exp"/>
</dbReference>
<evidence type="ECO:0000256" key="1">
    <source>
        <dbReference type="SAM" id="Phobius"/>
    </source>
</evidence>
<evidence type="ECO:0000313" key="3">
    <source>
        <dbReference type="Proteomes" id="UP000034746"/>
    </source>
</evidence>
<dbReference type="AlphaFoldDB" id="A0A0G0VCN0"/>
<sequence length="214" mass="23564">MSHLSPSSTLLRGWRIIFAGAGIGLVLALAVSFLQPLRYSSTVRLLLKQQDVGSVDAYTASRSVERLAENLSTIVYTTSFFEQVLNSGFDIDKGIFPTQEYKRRRAWSKMISATVSRGSGLLTISVYHPDVAQAEQIVNAVAYVLTQQASSYLSGGKVEIQVVDKALNSRWPAKPNIPANVFSGFVLGGLAGVAYLLIQAERIRRRHQLIDEEF</sequence>
<accession>A0A0G0VCN0</accession>
<keyword evidence="1" id="KW-0812">Transmembrane</keyword>
<name>A0A0G0VCN0_9BACT</name>
<dbReference type="PANTHER" id="PTHR32309:SF31">
    <property type="entry name" value="CAPSULAR EXOPOLYSACCHARIDE FAMILY"/>
    <property type="match status" value="1"/>
</dbReference>
<dbReference type="Proteomes" id="UP000034746">
    <property type="component" value="Unassembled WGS sequence"/>
</dbReference>
<protein>
    <recommendedName>
        <fullName evidence="4">Polysaccharide chain length determinant N-terminal domain-containing protein</fullName>
    </recommendedName>
</protein>
<evidence type="ECO:0000313" key="2">
    <source>
        <dbReference type="EMBL" id="KKR98614.1"/>
    </source>
</evidence>
<proteinExistence type="predicted"/>